<dbReference type="EMBL" id="JARPUR010000001">
    <property type="protein sequence ID" value="KAK4885154.1"/>
    <property type="molecule type" value="Genomic_DNA"/>
</dbReference>
<accession>A0AAN7Q415</accession>
<reference evidence="2" key="1">
    <citation type="submission" date="2023-01" db="EMBL/GenBank/DDBJ databases">
        <title>Key to firefly adult light organ development and bioluminescence: homeobox transcription factors regulate luciferase expression and transportation to peroxisome.</title>
        <authorList>
            <person name="Fu X."/>
        </authorList>
    </citation>
    <scope>NUCLEOTIDE SEQUENCE [LARGE SCALE GENOMIC DNA]</scope>
</reference>
<organism evidence="1 2">
    <name type="scientific">Aquatica leii</name>
    <dbReference type="NCBI Taxonomy" id="1421715"/>
    <lineage>
        <taxon>Eukaryota</taxon>
        <taxon>Metazoa</taxon>
        <taxon>Ecdysozoa</taxon>
        <taxon>Arthropoda</taxon>
        <taxon>Hexapoda</taxon>
        <taxon>Insecta</taxon>
        <taxon>Pterygota</taxon>
        <taxon>Neoptera</taxon>
        <taxon>Endopterygota</taxon>
        <taxon>Coleoptera</taxon>
        <taxon>Polyphaga</taxon>
        <taxon>Elateriformia</taxon>
        <taxon>Elateroidea</taxon>
        <taxon>Lampyridae</taxon>
        <taxon>Luciolinae</taxon>
        <taxon>Aquatica</taxon>
    </lineage>
</organism>
<name>A0AAN7Q415_9COLE</name>
<dbReference type="Proteomes" id="UP001353858">
    <property type="component" value="Unassembled WGS sequence"/>
</dbReference>
<feature type="non-terminal residue" evidence="1">
    <location>
        <position position="1"/>
    </location>
</feature>
<evidence type="ECO:0000313" key="1">
    <source>
        <dbReference type="EMBL" id="KAK4885154.1"/>
    </source>
</evidence>
<proteinExistence type="predicted"/>
<comment type="caution">
    <text evidence="1">The sequence shown here is derived from an EMBL/GenBank/DDBJ whole genome shotgun (WGS) entry which is preliminary data.</text>
</comment>
<gene>
    <name evidence="1" type="ORF">RN001_001425</name>
</gene>
<evidence type="ECO:0000313" key="2">
    <source>
        <dbReference type="Proteomes" id="UP001353858"/>
    </source>
</evidence>
<keyword evidence="2" id="KW-1185">Reference proteome</keyword>
<protein>
    <submittedName>
        <fullName evidence="1">Uncharacterized protein</fullName>
    </submittedName>
</protein>
<sequence length="68" mass="7755">LCNNTNNIIFCVRPTGDHQHLEGSSQYLLLLIFLIFLVETSRTISSNTILIYKQQVSNNLMQICEKVA</sequence>
<dbReference type="AlphaFoldDB" id="A0AAN7Q415"/>